<accession>A0A7Y0ADA6</accession>
<dbReference type="EMBL" id="JABBGH010000001">
    <property type="protein sequence ID" value="NML65261.1"/>
    <property type="molecule type" value="Genomic_DNA"/>
</dbReference>
<keyword evidence="3" id="KW-1185">Reference proteome</keyword>
<dbReference type="RefSeq" id="WP_169530510.1">
    <property type="nucleotide sequence ID" value="NZ_JABBGH010000001.1"/>
</dbReference>
<feature type="region of interest" description="Disordered" evidence="1">
    <location>
        <begin position="227"/>
        <end position="249"/>
    </location>
</feature>
<dbReference type="Proteomes" id="UP000559626">
    <property type="component" value="Unassembled WGS sequence"/>
</dbReference>
<evidence type="ECO:0000313" key="3">
    <source>
        <dbReference type="Proteomes" id="UP000559626"/>
    </source>
</evidence>
<evidence type="ECO:0000313" key="2">
    <source>
        <dbReference type="EMBL" id="NML65261.1"/>
    </source>
</evidence>
<dbReference type="AlphaFoldDB" id="A0A7Y0ADA6"/>
<comment type="caution">
    <text evidence="2">The sequence shown here is derived from an EMBL/GenBank/DDBJ whole genome shotgun (WGS) entry which is preliminary data.</text>
</comment>
<sequence>MRNDTIPGILGQELFVQYAARWLEAVESADPAVLQRSFETAGPDGQPRRLRACHFRLRHIIQLVSVVGAAHIKASFVLVPTPAPDGLPRFTLVLSASNALGARVSSYYLAEPYELPAEEAELALGPDEAATLALGALPAVLGREWARHWRQAPRIEPALFASAYGYLRGYSFELSDFVAVLAGVQNPEAGGLVLHFGLHEYYRPDPVAGDSLGRLFGLLLQLRGADKGRPGGDGDDPGYNMGHPCPPDC</sequence>
<name>A0A7Y0ADA6_9BACT</name>
<organism evidence="2 3">
    <name type="scientific">Hymenobacter polaris</name>
    <dbReference type="NCBI Taxonomy" id="2682546"/>
    <lineage>
        <taxon>Bacteria</taxon>
        <taxon>Pseudomonadati</taxon>
        <taxon>Bacteroidota</taxon>
        <taxon>Cytophagia</taxon>
        <taxon>Cytophagales</taxon>
        <taxon>Hymenobacteraceae</taxon>
        <taxon>Hymenobacter</taxon>
    </lineage>
</organism>
<evidence type="ECO:0000256" key="1">
    <source>
        <dbReference type="SAM" id="MobiDB-lite"/>
    </source>
</evidence>
<protein>
    <submittedName>
        <fullName evidence="2">Uncharacterized protein</fullName>
    </submittedName>
</protein>
<proteinExistence type="predicted"/>
<gene>
    <name evidence="2" type="ORF">HHL22_08600</name>
</gene>
<reference evidence="2 3" key="1">
    <citation type="submission" date="2020-04" db="EMBL/GenBank/DDBJ databases">
        <title>Hymenobacter polaris sp. nov., isolated from Arctic soil.</title>
        <authorList>
            <person name="Dahal R.H."/>
        </authorList>
    </citation>
    <scope>NUCLEOTIDE SEQUENCE [LARGE SCALE GENOMIC DNA]</scope>
    <source>
        <strain evidence="2 3">RP-2-7</strain>
    </source>
</reference>